<feature type="domain" description="Calcineurin-like phosphoesterase" evidence="5">
    <location>
        <begin position="1"/>
        <end position="229"/>
    </location>
</feature>
<comment type="caution">
    <text evidence="6">The sequence shown here is derived from an EMBL/GenBank/DDBJ whole genome shotgun (WGS) entry which is preliminary data.</text>
</comment>
<evidence type="ECO:0000256" key="2">
    <source>
        <dbReference type="ARBA" id="ARBA00022801"/>
    </source>
</evidence>
<dbReference type="AlphaFoldDB" id="A0A8J6XXW0"/>
<evidence type="ECO:0000256" key="1">
    <source>
        <dbReference type="ARBA" id="ARBA00022723"/>
    </source>
</evidence>
<evidence type="ECO:0000259" key="5">
    <source>
        <dbReference type="Pfam" id="PF00149"/>
    </source>
</evidence>
<dbReference type="Pfam" id="PF00149">
    <property type="entry name" value="Metallophos"/>
    <property type="match status" value="1"/>
</dbReference>
<keyword evidence="2" id="KW-0378">Hydrolase</keyword>
<name>A0A8J6XXW0_9BACT</name>
<dbReference type="GO" id="GO:0016787">
    <property type="term" value="F:hydrolase activity"/>
    <property type="evidence" value="ECO:0007669"/>
    <property type="project" value="UniProtKB-KW"/>
</dbReference>
<dbReference type="InterPro" id="IPR050884">
    <property type="entry name" value="CNP_phosphodiesterase-III"/>
</dbReference>
<organism evidence="6 7">
    <name type="scientific">Candidatus Polarisedimenticola svalbardensis</name>
    <dbReference type="NCBI Taxonomy" id="2886004"/>
    <lineage>
        <taxon>Bacteria</taxon>
        <taxon>Pseudomonadati</taxon>
        <taxon>Acidobacteriota</taxon>
        <taxon>Candidatus Polarisedimenticolia</taxon>
        <taxon>Candidatus Polarisedimenticolales</taxon>
        <taxon>Candidatus Polarisedimenticolaceae</taxon>
        <taxon>Candidatus Polarisedimenticola</taxon>
    </lineage>
</organism>
<keyword evidence="3" id="KW-0408">Iron</keyword>
<gene>
    <name evidence="6" type="ORF">IFK94_03785</name>
</gene>
<dbReference type="Proteomes" id="UP000648239">
    <property type="component" value="Unassembled WGS sequence"/>
</dbReference>
<reference evidence="6 7" key="1">
    <citation type="submission" date="2020-08" db="EMBL/GenBank/DDBJ databases">
        <title>Acidobacteriota in marine sediments use diverse sulfur dissimilation pathways.</title>
        <authorList>
            <person name="Wasmund K."/>
        </authorList>
    </citation>
    <scope>NUCLEOTIDE SEQUENCE [LARGE SCALE GENOMIC DNA]</scope>
    <source>
        <strain evidence="6">MAG AM4</strain>
    </source>
</reference>
<keyword evidence="1" id="KW-0479">Metal-binding</keyword>
<dbReference type="InterPro" id="IPR004843">
    <property type="entry name" value="Calcineurin-like_PHP"/>
</dbReference>
<dbReference type="EMBL" id="JACXWD010000007">
    <property type="protein sequence ID" value="MBD3867225.1"/>
    <property type="molecule type" value="Genomic_DNA"/>
</dbReference>
<proteinExistence type="inferred from homology"/>
<evidence type="ECO:0000313" key="7">
    <source>
        <dbReference type="Proteomes" id="UP000648239"/>
    </source>
</evidence>
<dbReference type="PANTHER" id="PTHR42988">
    <property type="entry name" value="PHOSPHOHYDROLASE"/>
    <property type="match status" value="1"/>
</dbReference>
<sequence>MRILHFSDPHLDPDLSGVPMSEWPGKRLIGAANLLLNRRKHFDRVEEKLAALDRFRQEQNVDLVLCTGDYSVLGTEGELKRAREVIQPLTGAPQGFITIPGNHDLYMPDTVKDQRFERIFGDLMGEGDWPRVRRFGDDIAVIGIESARPNPQPWRSSGQIPEQQLERLARTLVLPDMERRFVFVMTHYAPRLWNGHPDSPAHGMTNAEEFLEACSAIRQGAILCGHVHSRYRVEVSGLQPQIFCAGSVSQNRREGLWLFDIDGGSANAVPGRWNEDRYELEADQAYGF</sequence>
<dbReference type="InterPro" id="IPR029052">
    <property type="entry name" value="Metallo-depent_PP-like"/>
</dbReference>
<comment type="similarity">
    <text evidence="4">Belongs to the cyclic nucleotide phosphodiesterase class-III family.</text>
</comment>
<dbReference type="Gene3D" id="3.60.21.10">
    <property type="match status" value="1"/>
</dbReference>
<dbReference type="SUPFAM" id="SSF56300">
    <property type="entry name" value="Metallo-dependent phosphatases"/>
    <property type="match status" value="1"/>
</dbReference>
<evidence type="ECO:0000313" key="6">
    <source>
        <dbReference type="EMBL" id="MBD3867225.1"/>
    </source>
</evidence>
<protein>
    <submittedName>
        <fullName evidence="6">Metallophosphoesterase</fullName>
    </submittedName>
</protein>
<evidence type="ECO:0000256" key="4">
    <source>
        <dbReference type="ARBA" id="ARBA00025742"/>
    </source>
</evidence>
<dbReference type="PANTHER" id="PTHR42988:SF2">
    <property type="entry name" value="CYCLIC NUCLEOTIDE PHOSPHODIESTERASE CBUA0032-RELATED"/>
    <property type="match status" value="1"/>
</dbReference>
<dbReference type="GO" id="GO:0046872">
    <property type="term" value="F:metal ion binding"/>
    <property type="evidence" value="ECO:0007669"/>
    <property type="project" value="UniProtKB-KW"/>
</dbReference>
<accession>A0A8J6XXW0</accession>
<evidence type="ECO:0000256" key="3">
    <source>
        <dbReference type="ARBA" id="ARBA00023004"/>
    </source>
</evidence>